<dbReference type="SUPFAM" id="SSF56300">
    <property type="entry name" value="Metallo-dependent phosphatases"/>
    <property type="match status" value="1"/>
</dbReference>
<evidence type="ECO:0000256" key="6">
    <source>
        <dbReference type="ARBA" id="ARBA00022839"/>
    </source>
</evidence>
<name>A0A0R1YSI2_9LACO</name>
<dbReference type="AlphaFoldDB" id="A0A0R1YSI2"/>
<reference evidence="10 11" key="1">
    <citation type="journal article" date="2015" name="Genome Announc.">
        <title>Expanding the biotechnology potential of lactobacilli through comparative genomics of 213 strains and associated genera.</title>
        <authorList>
            <person name="Sun Z."/>
            <person name="Harris H.M."/>
            <person name="McCann A."/>
            <person name="Guo C."/>
            <person name="Argimon S."/>
            <person name="Zhang W."/>
            <person name="Yang X."/>
            <person name="Jeffery I.B."/>
            <person name="Cooney J.C."/>
            <person name="Kagawa T.F."/>
            <person name="Liu W."/>
            <person name="Song Y."/>
            <person name="Salvetti E."/>
            <person name="Wrobel A."/>
            <person name="Rasinkangas P."/>
            <person name="Parkhill J."/>
            <person name="Rea M.C."/>
            <person name="O'Sullivan O."/>
            <person name="Ritari J."/>
            <person name="Douillard F.P."/>
            <person name="Paul Ross R."/>
            <person name="Yang R."/>
            <person name="Briner A.E."/>
            <person name="Felis G.E."/>
            <person name="de Vos W.M."/>
            <person name="Barrangou R."/>
            <person name="Klaenhammer T.R."/>
            <person name="Caufield P.W."/>
            <person name="Cui Y."/>
            <person name="Zhang H."/>
            <person name="O'Toole P.W."/>
        </authorList>
    </citation>
    <scope>NUCLEOTIDE SEQUENCE [LARGE SCALE GENOMIC DNA]</scope>
    <source>
        <strain evidence="10 11">DSM 18390</strain>
    </source>
</reference>
<dbReference type="InterPro" id="IPR004593">
    <property type="entry name" value="SbcD"/>
</dbReference>
<sequence length="384" mass="43174">MKGPNKMRFLHTADWHIGRRLHGFDLTDEQEDAFSQIERIALAHQVDGVIIAGDLYDRGMPAESAVAQLNQMIQKLNLDDHLPIYAVSGNHDSAIRLATGTPWFKSTHFYLHTQLAQAFEPIELADTQLFLLPYFEPFDAQQYFEDDTIQHLDQAFVKVVAKMKTLFDPAKKHVLVAHFFVAGSAVTDSETQLKVGGLAAVPEKLLHDFDYVALGHLHGKDALHADHARYSGSPVKFSLSEANQKKGVFIVDTDPFNLTFVPLTPLRDVKRLTESFATLMDDSFYGTIKRDDFIGITLTDRQPIPNVLARLRAIYPNIISLDRLHGYDSQVFAGGESGAQIRQKNPMDLLSGFYQQIAKDELTTQQRKWAQAALKIARKEGQQS</sequence>
<evidence type="ECO:0000313" key="11">
    <source>
        <dbReference type="Proteomes" id="UP000051010"/>
    </source>
</evidence>
<keyword evidence="7" id="KW-0235">DNA replication</keyword>
<dbReference type="GO" id="GO:0008408">
    <property type="term" value="F:3'-5' exonuclease activity"/>
    <property type="evidence" value="ECO:0007669"/>
    <property type="project" value="InterPro"/>
</dbReference>
<evidence type="ECO:0000256" key="3">
    <source>
        <dbReference type="ARBA" id="ARBA00013365"/>
    </source>
</evidence>
<protein>
    <recommendedName>
        <fullName evidence="3 7">Nuclease SbcCD subunit D</fullName>
    </recommendedName>
</protein>
<dbReference type="GO" id="GO:0004519">
    <property type="term" value="F:endonuclease activity"/>
    <property type="evidence" value="ECO:0007669"/>
    <property type="project" value="UniProtKB-KW"/>
</dbReference>
<evidence type="ECO:0000256" key="7">
    <source>
        <dbReference type="RuleBase" id="RU363069"/>
    </source>
</evidence>
<dbReference type="PANTHER" id="PTHR30337">
    <property type="entry name" value="COMPONENT OF ATP-DEPENDENT DSDNA EXONUCLEASE"/>
    <property type="match status" value="1"/>
</dbReference>
<dbReference type="Pfam" id="PF12320">
    <property type="entry name" value="SbcD_C"/>
    <property type="match status" value="1"/>
</dbReference>
<dbReference type="EMBL" id="AZFZ01000006">
    <property type="protein sequence ID" value="KRM45055.1"/>
    <property type="molecule type" value="Genomic_DNA"/>
</dbReference>
<dbReference type="Proteomes" id="UP000051010">
    <property type="component" value="Unassembled WGS sequence"/>
</dbReference>
<dbReference type="Pfam" id="PF00149">
    <property type="entry name" value="Metallophos"/>
    <property type="match status" value="1"/>
</dbReference>
<evidence type="ECO:0000259" key="9">
    <source>
        <dbReference type="Pfam" id="PF12320"/>
    </source>
</evidence>
<feature type="domain" description="Nuclease SbcCD subunit D C-terminal" evidence="9">
    <location>
        <begin position="266"/>
        <end position="356"/>
    </location>
</feature>
<keyword evidence="7" id="KW-0233">DNA recombination</keyword>
<keyword evidence="5 7" id="KW-0378">Hydrolase</keyword>
<comment type="similarity">
    <text evidence="1 7">Belongs to the SbcD family.</text>
</comment>
<keyword evidence="7" id="KW-0255">Endonuclease</keyword>
<dbReference type="Gene3D" id="3.60.21.10">
    <property type="match status" value="1"/>
</dbReference>
<comment type="caution">
    <text evidence="10">The sequence shown here is derived from an EMBL/GenBank/DDBJ whole genome shotgun (WGS) entry which is preliminary data.</text>
</comment>
<keyword evidence="4 7" id="KW-0540">Nuclease</keyword>
<dbReference type="PATRIC" id="fig|1423786.4.peg.2491"/>
<dbReference type="InterPro" id="IPR026843">
    <property type="entry name" value="SbcD_C"/>
</dbReference>
<dbReference type="PANTHER" id="PTHR30337:SF0">
    <property type="entry name" value="NUCLEASE SBCCD SUBUNIT D"/>
    <property type="match status" value="1"/>
</dbReference>
<feature type="domain" description="Calcineurin-like phosphoesterase" evidence="8">
    <location>
        <begin position="7"/>
        <end position="219"/>
    </location>
</feature>
<dbReference type="InterPro" id="IPR050535">
    <property type="entry name" value="DNA_Repair-Maintenance_Comp"/>
</dbReference>
<dbReference type="CDD" id="cd00840">
    <property type="entry name" value="MPP_Mre11_N"/>
    <property type="match status" value="1"/>
</dbReference>
<dbReference type="GO" id="GO:0006310">
    <property type="term" value="P:DNA recombination"/>
    <property type="evidence" value="ECO:0007669"/>
    <property type="project" value="UniProtKB-KW"/>
</dbReference>
<accession>A0A0R1YSI2</accession>
<evidence type="ECO:0000256" key="5">
    <source>
        <dbReference type="ARBA" id="ARBA00022801"/>
    </source>
</evidence>
<comment type="subunit">
    <text evidence="2 7">Heterodimer of SbcC and SbcD.</text>
</comment>
<evidence type="ECO:0000256" key="1">
    <source>
        <dbReference type="ARBA" id="ARBA00010555"/>
    </source>
</evidence>
<gene>
    <name evidence="7" type="primary">sbcD</name>
    <name evidence="10" type="ORF">FD47_GL002373</name>
</gene>
<proteinExistence type="inferred from homology"/>
<evidence type="ECO:0000313" key="10">
    <source>
        <dbReference type="EMBL" id="KRM45055.1"/>
    </source>
</evidence>
<keyword evidence="6 7" id="KW-0269">Exonuclease</keyword>
<evidence type="ECO:0000259" key="8">
    <source>
        <dbReference type="Pfam" id="PF00149"/>
    </source>
</evidence>
<dbReference type="InterPro" id="IPR029052">
    <property type="entry name" value="Metallo-depent_PP-like"/>
</dbReference>
<dbReference type="InterPro" id="IPR041796">
    <property type="entry name" value="Mre11_N"/>
</dbReference>
<evidence type="ECO:0000256" key="4">
    <source>
        <dbReference type="ARBA" id="ARBA00022722"/>
    </source>
</evidence>
<dbReference type="GO" id="GO:0006260">
    <property type="term" value="P:DNA replication"/>
    <property type="evidence" value="ECO:0007669"/>
    <property type="project" value="UniProtKB-KW"/>
</dbReference>
<dbReference type="NCBIfam" id="TIGR00619">
    <property type="entry name" value="sbcd"/>
    <property type="match status" value="1"/>
</dbReference>
<organism evidence="10 11">
    <name type="scientific">Lentilactobacillus parafarraginis DSM 18390 = JCM 14109</name>
    <dbReference type="NCBI Taxonomy" id="1423786"/>
    <lineage>
        <taxon>Bacteria</taxon>
        <taxon>Bacillati</taxon>
        <taxon>Bacillota</taxon>
        <taxon>Bacilli</taxon>
        <taxon>Lactobacillales</taxon>
        <taxon>Lactobacillaceae</taxon>
        <taxon>Lentilactobacillus</taxon>
    </lineage>
</organism>
<dbReference type="InterPro" id="IPR004843">
    <property type="entry name" value="Calcineurin-like_PHP"/>
</dbReference>
<evidence type="ECO:0000256" key="2">
    <source>
        <dbReference type="ARBA" id="ARBA00011322"/>
    </source>
</evidence>
<comment type="function">
    <text evidence="7">SbcCD cleaves DNA hairpin structures. These structures can inhibit DNA replication and are intermediates in certain DNA recombination reactions. The complex acts as a 3'-&gt;5' double strand exonuclease that can open hairpins. It also has a 5' single-strand endonuclease activity.</text>
</comment>